<dbReference type="EMBL" id="GEGO01000599">
    <property type="protein sequence ID" value="JAR94805.1"/>
    <property type="molecule type" value="Transcribed_RNA"/>
</dbReference>
<organism evidence="1">
    <name type="scientific">Ixodes ricinus</name>
    <name type="common">Common tick</name>
    <name type="synonym">Acarus ricinus</name>
    <dbReference type="NCBI Taxonomy" id="34613"/>
    <lineage>
        <taxon>Eukaryota</taxon>
        <taxon>Metazoa</taxon>
        <taxon>Ecdysozoa</taxon>
        <taxon>Arthropoda</taxon>
        <taxon>Chelicerata</taxon>
        <taxon>Arachnida</taxon>
        <taxon>Acari</taxon>
        <taxon>Parasitiformes</taxon>
        <taxon>Ixodida</taxon>
        <taxon>Ixodoidea</taxon>
        <taxon>Ixodidae</taxon>
        <taxon>Ixodinae</taxon>
        <taxon>Ixodes</taxon>
    </lineage>
</organism>
<accession>A0A147BWR7</accession>
<reference evidence="1" key="1">
    <citation type="journal article" date="2018" name="PLoS Negl. Trop. Dis.">
        <title>Sialome diversity of ticks revealed by RNAseq of single tick salivary glands.</title>
        <authorList>
            <person name="Perner J."/>
            <person name="Kropackova S."/>
            <person name="Kopacek P."/>
            <person name="Ribeiro J.M."/>
        </authorList>
    </citation>
    <scope>NUCLEOTIDE SEQUENCE</scope>
    <source>
        <strain evidence="1">Siblings of single egg batch collected in Ceske Budejovice</strain>
        <tissue evidence="1">Salivary glands</tissue>
    </source>
</reference>
<protein>
    <submittedName>
        <fullName evidence="1">Putative secreted protein</fullName>
    </submittedName>
</protein>
<evidence type="ECO:0000313" key="1">
    <source>
        <dbReference type="EMBL" id="JAR94805.1"/>
    </source>
</evidence>
<name>A0A147BWR7_IXORI</name>
<dbReference type="AlphaFoldDB" id="A0A147BWR7"/>
<proteinExistence type="predicted"/>
<sequence>MIFLPQVCFLCNVRRLVFAFAMFVCKNCCRYVFWYSSRRPGALQLLFDCFIMYLVQRSLQSLLMYTRWAVTF</sequence>